<dbReference type="InterPro" id="IPR040896">
    <property type="entry name" value="RPN5_C"/>
</dbReference>
<dbReference type="InterPro" id="IPR000717">
    <property type="entry name" value="PCI_dom"/>
</dbReference>
<dbReference type="GO" id="GO:0005634">
    <property type="term" value="C:nucleus"/>
    <property type="evidence" value="ECO:0007669"/>
    <property type="project" value="UniProtKB-ARBA"/>
</dbReference>
<dbReference type="OrthoDB" id="268763at2759"/>
<dbReference type="GO" id="GO:0005737">
    <property type="term" value="C:cytoplasm"/>
    <property type="evidence" value="ECO:0007669"/>
    <property type="project" value="TreeGrafter"/>
</dbReference>
<name>A0A4P9Y6U2_9FUNG</name>
<organism evidence="4 5">
    <name type="scientific">Piptocephalis cylindrospora</name>
    <dbReference type="NCBI Taxonomy" id="1907219"/>
    <lineage>
        <taxon>Eukaryota</taxon>
        <taxon>Fungi</taxon>
        <taxon>Fungi incertae sedis</taxon>
        <taxon>Zoopagomycota</taxon>
        <taxon>Zoopagomycotina</taxon>
        <taxon>Zoopagomycetes</taxon>
        <taxon>Zoopagales</taxon>
        <taxon>Piptocephalidaceae</taxon>
        <taxon>Piptocephalis</taxon>
    </lineage>
</organism>
<dbReference type="InterPro" id="IPR036388">
    <property type="entry name" value="WH-like_DNA-bd_sf"/>
</dbReference>
<reference evidence="5" key="1">
    <citation type="journal article" date="2018" name="Nat. Microbiol.">
        <title>Leveraging single-cell genomics to expand the fungal tree of life.</title>
        <authorList>
            <person name="Ahrendt S.R."/>
            <person name="Quandt C.A."/>
            <person name="Ciobanu D."/>
            <person name="Clum A."/>
            <person name="Salamov A."/>
            <person name="Andreopoulos B."/>
            <person name="Cheng J.F."/>
            <person name="Woyke T."/>
            <person name="Pelin A."/>
            <person name="Henrissat B."/>
            <person name="Reynolds N.K."/>
            <person name="Benny G.L."/>
            <person name="Smith M.E."/>
            <person name="James T.Y."/>
            <person name="Grigoriev I.V."/>
        </authorList>
    </citation>
    <scope>NUCLEOTIDE SEQUENCE [LARGE SCALE GENOMIC DNA]</scope>
</reference>
<keyword evidence="2" id="KW-0647">Proteasome</keyword>
<dbReference type="Proteomes" id="UP000267251">
    <property type="component" value="Unassembled WGS sequence"/>
</dbReference>
<comment type="similarity">
    <text evidence="1">Belongs to the proteasome subunit p55 family.</text>
</comment>
<protein>
    <recommendedName>
        <fullName evidence="3">PCI domain-containing protein</fullName>
    </recommendedName>
</protein>
<dbReference type="SMART" id="SM00088">
    <property type="entry name" value="PINT"/>
    <property type="match status" value="1"/>
</dbReference>
<evidence type="ECO:0000256" key="1">
    <source>
        <dbReference type="ARBA" id="ARBA00006397"/>
    </source>
</evidence>
<evidence type="ECO:0000256" key="2">
    <source>
        <dbReference type="ARBA" id="ARBA00022942"/>
    </source>
</evidence>
<dbReference type="FunFam" id="1.10.10.10:FF:000070">
    <property type="entry name" value="26S proteasome non-ATPase regulatory subunit 12"/>
    <property type="match status" value="1"/>
</dbReference>
<dbReference type="Pfam" id="PF01399">
    <property type="entry name" value="PCI"/>
    <property type="match status" value="1"/>
</dbReference>
<evidence type="ECO:0000259" key="3">
    <source>
        <dbReference type="PROSITE" id="PS50250"/>
    </source>
</evidence>
<keyword evidence="5" id="KW-1185">Reference proteome</keyword>
<accession>A0A4P9Y6U2</accession>
<dbReference type="SUPFAM" id="SSF46785">
    <property type="entry name" value="Winged helix' DNA-binding domain"/>
    <property type="match status" value="1"/>
</dbReference>
<dbReference type="AlphaFoldDB" id="A0A4P9Y6U2"/>
<proteinExistence type="inferred from homology"/>
<dbReference type="EMBL" id="KZ987785">
    <property type="protein sequence ID" value="RKP14836.1"/>
    <property type="molecule type" value="Genomic_DNA"/>
</dbReference>
<evidence type="ECO:0000313" key="5">
    <source>
        <dbReference type="Proteomes" id="UP000267251"/>
    </source>
</evidence>
<dbReference type="InterPro" id="IPR054559">
    <property type="entry name" value="PSMD12-CSN4-like_N"/>
</dbReference>
<dbReference type="Gene3D" id="1.10.10.10">
    <property type="entry name" value="Winged helix-like DNA-binding domain superfamily/Winged helix DNA-binding domain"/>
    <property type="match status" value="1"/>
</dbReference>
<dbReference type="PANTHER" id="PTHR10855:SF1">
    <property type="entry name" value="26S PROTEASOME NON-ATPASE REGULATORY SUBUNIT 12"/>
    <property type="match status" value="1"/>
</dbReference>
<dbReference type="InterPro" id="IPR036390">
    <property type="entry name" value="WH_DNA-bd_sf"/>
</dbReference>
<dbReference type="Pfam" id="PF18098">
    <property type="entry name" value="RPN5_C"/>
    <property type="match status" value="1"/>
</dbReference>
<dbReference type="PANTHER" id="PTHR10855">
    <property type="entry name" value="26S PROTEASOME NON-ATPASE REGULATORY SUBUNIT 12/COP9 SIGNALOSOME COMPLEX SUBUNIT 4"/>
    <property type="match status" value="1"/>
</dbReference>
<evidence type="ECO:0000313" key="4">
    <source>
        <dbReference type="EMBL" id="RKP14836.1"/>
    </source>
</evidence>
<feature type="domain" description="PCI" evidence="3">
    <location>
        <begin position="229"/>
        <end position="408"/>
    </location>
</feature>
<dbReference type="Pfam" id="PF22241">
    <property type="entry name" value="PSMD12-CSN4_N"/>
    <property type="match status" value="1"/>
</dbReference>
<sequence length="447" mass="51436">MADDGTLKKPAKDFTAQCDALLPETESIAKKGDLRDAIDKLALLEKQTRTSGDLASTSRILVHIVNLCASTGQWDTLGEQVVVLSKKHGQLKQAITRMVQEAMTYLDKAPDASTRLALINTLVSVTEGKIFVEVERARLTRLLAKDKEETGDVAGASDILQELQVETFGSMERREKTDFLLEQVRLCIAKEDYTKAQIISKKINIRYFKESNTSDLKLRYYDLMIQYAMHSESFLEVCRYYWEVYNTEEVKKDEEKLKEVLQNMVIFVVLAKHDNEQSDLLHRIFLDSNLRHLPRYKELIRSFTTVEIMRWPKVREVYGPTLRGTPVFTVESPGGMKRWGELQKRVVEHNLRVVARFYTRIQISRLSQLLDLEADEAEETLCRLVVDGSIWARVDRLTGIITFQKKQDATELLNQWSGDIDSLISKVETVTHLINKEEMVHRISTYV</sequence>
<dbReference type="InterPro" id="IPR040134">
    <property type="entry name" value="PSMD12/CSN4"/>
</dbReference>
<gene>
    <name evidence="4" type="ORF">BJ684DRAFT_7951</name>
</gene>
<dbReference type="PROSITE" id="PS50250">
    <property type="entry name" value="PCI"/>
    <property type="match status" value="1"/>
</dbReference>
<dbReference type="GO" id="GO:0008541">
    <property type="term" value="C:proteasome regulatory particle, lid subcomplex"/>
    <property type="evidence" value="ECO:0007669"/>
    <property type="project" value="TreeGrafter"/>
</dbReference>